<evidence type="ECO:0000313" key="1">
    <source>
        <dbReference type="EMBL" id="CAD2215835.1"/>
    </source>
</evidence>
<evidence type="ECO:0000313" key="2">
    <source>
        <dbReference type="Proteomes" id="UP000515908"/>
    </source>
</evidence>
<keyword evidence="1" id="KW-0675">Receptor</keyword>
<accession>A0A7G2C8R7</accession>
<dbReference type="InterPro" id="IPR039574">
    <property type="entry name" value="OGFr"/>
</dbReference>
<gene>
    <name evidence="1" type="ORF">ADEAN_000329300</name>
</gene>
<dbReference type="Proteomes" id="UP000515908">
    <property type="component" value="Chromosome 05"/>
</dbReference>
<keyword evidence="2" id="KW-1185">Reference proteome</keyword>
<name>A0A7G2C8R7_9TRYP</name>
<dbReference type="GO" id="GO:0140625">
    <property type="term" value="F:opioid growth factor receptor activity"/>
    <property type="evidence" value="ECO:0007669"/>
    <property type="project" value="InterPro"/>
</dbReference>
<proteinExistence type="predicted"/>
<dbReference type="AlphaFoldDB" id="A0A7G2C8R7"/>
<reference evidence="1 2" key="1">
    <citation type="submission" date="2020-08" db="EMBL/GenBank/DDBJ databases">
        <authorList>
            <person name="Newling K."/>
            <person name="Davey J."/>
            <person name="Forrester S."/>
        </authorList>
    </citation>
    <scope>NUCLEOTIDE SEQUENCE [LARGE SCALE GENOMIC DNA]</scope>
    <source>
        <strain evidence="2">Crithidia deanei Carvalho (ATCC PRA-265)</strain>
    </source>
</reference>
<organism evidence="1 2">
    <name type="scientific">Angomonas deanei</name>
    <dbReference type="NCBI Taxonomy" id="59799"/>
    <lineage>
        <taxon>Eukaryota</taxon>
        <taxon>Discoba</taxon>
        <taxon>Euglenozoa</taxon>
        <taxon>Kinetoplastea</taxon>
        <taxon>Metakinetoplastina</taxon>
        <taxon>Trypanosomatida</taxon>
        <taxon>Trypanosomatidae</taxon>
        <taxon>Strigomonadinae</taxon>
        <taxon>Angomonas</taxon>
    </lineage>
</organism>
<dbReference type="PANTHER" id="PTHR14015">
    <property type="entry name" value="OPIOID GROWTH FACTOR RECEPTOR OGFR ZETA-TYPE OPIOID RECEPTOR"/>
    <property type="match status" value="1"/>
</dbReference>
<dbReference type="EMBL" id="LR877149">
    <property type="protein sequence ID" value="CAD2215835.1"/>
    <property type="molecule type" value="Genomic_DNA"/>
</dbReference>
<sequence length="291" mass="32798">MSEPSLPENSSLQFYKGFRPISIDVGQNVEEKVFVISLHKLLMPPTATPTLDAEEQAESYAQQIAGDEGIELLRRNWKLIVAVLFPCGSPLKEASSSAATEGTPNEGAPISFEECASTNLRPADVRDLREPGSIDRIHYSYIVLLRFFGWRLHDESRGVLDRHRNWESRYTVLADYPPVHGEPSPSGLPSGVLEAIQLKNVPDSPSYGAFHFYNGAILRILQCFITVGFLTYAVQLVEFMLEEMGNGRLLHLYDWMEQCVLPLLVAEETIDKSHKTRLKKKFYKLTHSDSD</sequence>
<dbReference type="VEuPathDB" id="TriTrypDB:ADEAN_000329300"/>
<dbReference type="PANTHER" id="PTHR14015:SF2">
    <property type="entry name" value="OPIOID GROWTH FACTOR RECEPTOR (OGFR) CONSERVED DOMAIN-CONTAINING PROTEIN"/>
    <property type="match status" value="1"/>
</dbReference>
<protein>
    <submittedName>
        <fullName evidence="1">Opioid growth factor receptor (OGFr) conserved region containing protein, putative</fullName>
    </submittedName>
</protein>